<evidence type="ECO:0000256" key="2">
    <source>
        <dbReference type="ARBA" id="ARBA00023015"/>
    </source>
</evidence>
<evidence type="ECO:0000313" key="6">
    <source>
        <dbReference type="EMBL" id="RIY38833.1"/>
    </source>
</evidence>
<dbReference type="SUPFAM" id="SSF53850">
    <property type="entry name" value="Periplasmic binding protein-like II"/>
    <property type="match status" value="1"/>
</dbReference>
<dbReference type="Gene3D" id="1.10.10.10">
    <property type="entry name" value="Winged helix-like DNA-binding domain superfamily/Winged helix DNA-binding domain"/>
    <property type="match status" value="1"/>
</dbReference>
<dbReference type="PROSITE" id="PS50931">
    <property type="entry name" value="HTH_LYSR"/>
    <property type="match status" value="1"/>
</dbReference>
<dbReference type="PANTHER" id="PTHR30419:SF8">
    <property type="entry name" value="NITROGEN ASSIMILATION TRANSCRIPTIONAL ACTIVATOR-RELATED"/>
    <property type="match status" value="1"/>
</dbReference>
<dbReference type="Gene3D" id="3.40.190.290">
    <property type="match status" value="1"/>
</dbReference>
<keyword evidence="2" id="KW-0805">Transcription regulation</keyword>
<organism evidence="6 7">
    <name type="scientific">Neopusillimonas maritima</name>
    <dbReference type="NCBI Taxonomy" id="2026239"/>
    <lineage>
        <taxon>Bacteria</taxon>
        <taxon>Pseudomonadati</taxon>
        <taxon>Pseudomonadota</taxon>
        <taxon>Betaproteobacteria</taxon>
        <taxon>Burkholderiales</taxon>
        <taxon>Alcaligenaceae</taxon>
        <taxon>Neopusillimonas</taxon>
    </lineage>
</organism>
<dbReference type="PANTHER" id="PTHR30419">
    <property type="entry name" value="HTH-TYPE TRANSCRIPTIONAL REGULATOR YBHD"/>
    <property type="match status" value="1"/>
</dbReference>
<evidence type="ECO:0000256" key="3">
    <source>
        <dbReference type="ARBA" id="ARBA00023125"/>
    </source>
</evidence>
<feature type="domain" description="HTH lysR-type" evidence="5">
    <location>
        <begin position="16"/>
        <end position="73"/>
    </location>
</feature>
<dbReference type="InterPro" id="IPR000847">
    <property type="entry name" value="LysR_HTH_N"/>
</dbReference>
<keyword evidence="3" id="KW-0238">DNA-binding</keyword>
<dbReference type="SUPFAM" id="SSF46785">
    <property type="entry name" value="Winged helix' DNA-binding domain"/>
    <property type="match status" value="1"/>
</dbReference>
<accession>A0A3A1YKP1</accession>
<evidence type="ECO:0000256" key="4">
    <source>
        <dbReference type="ARBA" id="ARBA00023163"/>
    </source>
</evidence>
<dbReference type="InterPro" id="IPR036388">
    <property type="entry name" value="WH-like_DNA-bd_sf"/>
</dbReference>
<dbReference type="InterPro" id="IPR050950">
    <property type="entry name" value="HTH-type_LysR_regulators"/>
</dbReference>
<comment type="caution">
    <text evidence="6">The sequence shown here is derived from an EMBL/GenBank/DDBJ whole genome shotgun (WGS) entry which is preliminary data.</text>
</comment>
<name>A0A3A1YKP1_9BURK</name>
<keyword evidence="4" id="KW-0804">Transcription</keyword>
<dbReference type="EMBL" id="NQYH01000028">
    <property type="protein sequence ID" value="RIY38833.1"/>
    <property type="molecule type" value="Genomic_DNA"/>
</dbReference>
<comment type="similarity">
    <text evidence="1">Belongs to the LysR transcriptional regulatory family.</text>
</comment>
<proteinExistence type="inferred from homology"/>
<protein>
    <recommendedName>
        <fullName evidence="5">HTH lysR-type domain-containing protein</fullName>
    </recommendedName>
</protein>
<sequence length="316" mass="34840">MASMMSFSNQSLVRRLKLQQLAVFERVLSCGSLLAASRELHMTQPAITKIIQELEEHFGQILLVRSRRGVQPTDFGLMLRNHCRTLMADLRYLADDLNSWSAGVSGQVVVGTLLAASAQLLPGAVRRLREMAPNVVVQVRVGVNDKMFPELARGELDVVVGLIPLHEKNPDYEHVPLYAETLCAVVGRQHPLAASRTISVAQLESWDWILPTSESEASHSVDHFFETLKMRKPTRIVESVSIMTNLGLLVDSDMIAIMPYKVAAKFVHLGLLSVLPVGQDIPFGYVGYTLAKGRTASPATQRLLLSLHDVASQISP</sequence>
<dbReference type="Proteomes" id="UP000266206">
    <property type="component" value="Unassembled WGS sequence"/>
</dbReference>
<evidence type="ECO:0000313" key="7">
    <source>
        <dbReference type="Proteomes" id="UP000266206"/>
    </source>
</evidence>
<dbReference type="InterPro" id="IPR005119">
    <property type="entry name" value="LysR_subst-bd"/>
</dbReference>
<dbReference type="GO" id="GO:0003700">
    <property type="term" value="F:DNA-binding transcription factor activity"/>
    <property type="evidence" value="ECO:0007669"/>
    <property type="project" value="InterPro"/>
</dbReference>
<evidence type="ECO:0000259" key="5">
    <source>
        <dbReference type="PROSITE" id="PS50931"/>
    </source>
</evidence>
<dbReference type="Pfam" id="PF03466">
    <property type="entry name" value="LysR_substrate"/>
    <property type="match status" value="1"/>
</dbReference>
<evidence type="ECO:0000256" key="1">
    <source>
        <dbReference type="ARBA" id="ARBA00009437"/>
    </source>
</evidence>
<dbReference type="Pfam" id="PF00126">
    <property type="entry name" value="HTH_1"/>
    <property type="match status" value="1"/>
</dbReference>
<dbReference type="PRINTS" id="PR00039">
    <property type="entry name" value="HTHLYSR"/>
</dbReference>
<gene>
    <name evidence="6" type="ORF">CJP73_16185</name>
</gene>
<dbReference type="GO" id="GO:0003677">
    <property type="term" value="F:DNA binding"/>
    <property type="evidence" value="ECO:0007669"/>
    <property type="project" value="UniProtKB-KW"/>
</dbReference>
<reference evidence="6 7" key="1">
    <citation type="submission" date="2017-08" db="EMBL/GenBank/DDBJ databases">
        <title>Pusillimonas indicus sp. nov., a member of the family Alcaligenaceae isolated from surface seawater.</title>
        <authorList>
            <person name="Li J."/>
        </authorList>
    </citation>
    <scope>NUCLEOTIDE SEQUENCE [LARGE SCALE GENOMIC DNA]</scope>
    <source>
        <strain evidence="6 7">L52-1-41</strain>
    </source>
</reference>
<dbReference type="AlphaFoldDB" id="A0A3A1YKP1"/>
<dbReference type="InterPro" id="IPR036390">
    <property type="entry name" value="WH_DNA-bd_sf"/>
</dbReference>
<dbReference type="GO" id="GO:0005829">
    <property type="term" value="C:cytosol"/>
    <property type="evidence" value="ECO:0007669"/>
    <property type="project" value="TreeGrafter"/>
</dbReference>